<evidence type="ECO:0000256" key="7">
    <source>
        <dbReference type="ARBA" id="ARBA00022729"/>
    </source>
</evidence>
<evidence type="ECO:0000256" key="3">
    <source>
        <dbReference type="ARBA" id="ARBA00022443"/>
    </source>
</evidence>
<dbReference type="SMART" id="SM00326">
    <property type="entry name" value="SH3"/>
    <property type="match status" value="2"/>
</dbReference>
<dbReference type="InterPro" id="IPR005556">
    <property type="entry name" value="SUN"/>
</dbReference>
<evidence type="ECO:0000259" key="23">
    <source>
        <dbReference type="PROSITE" id="PS50081"/>
    </source>
</evidence>
<reference evidence="26" key="1">
    <citation type="journal article" date="2011" name="Nat. Commun.">
        <title>Effector diversification within compartments of the Leptosphaeria maculans genome affected by Repeat-Induced Point mutations.</title>
        <authorList>
            <person name="Rouxel T."/>
            <person name="Grandaubert J."/>
            <person name="Hane J.K."/>
            <person name="Hoede C."/>
            <person name="van de Wouw A.P."/>
            <person name="Couloux A."/>
            <person name="Dominguez V."/>
            <person name="Anthouard V."/>
            <person name="Bally P."/>
            <person name="Bourras S."/>
            <person name="Cozijnsen A.J."/>
            <person name="Ciuffetti L.M."/>
            <person name="Degrave A."/>
            <person name="Dilmaghani A."/>
            <person name="Duret L."/>
            <person name="Fudal I."/>
            <person name="Goodwin S.B."/>
            <person name="Gout L."/>
            <person name="Glaser N."/>
            <person name="Linglin J."/>
            <person name="Kema G.H.J."/>
            <person name="Lapalu N."/>
            <person name="Lawrence C.B."/>
            <person name="May K."/>
            <person name="Meyer M."/>
            <person name="Ollivier B."/>
            <person name="Poulain J."/>
            <person name="Schoch C.L."/>
            <person name="Simon A."/>
            <person name="Spatafora J.W."/>
            <person name="Stachowiak A."/>
            <person name="Turgeon B.G."/>
            <person name="Tyler B.M."/>
            <person name="Vincent D."/>
            <person name="Weissenbach J."/>
            <person name="Amselem J."/>
            <person name="Quesneville H."/>
            <person name="Oliver R.P."/>
            <person name="Wincker P."/>
            <person name="Balesdent M.-H."/>
            <person name="Howlett B.J."/>
        </authorList>
    </citation>
    <scope>NUCLEOTIDE SEQUENCE [LARGE SCALE GENOMIC DNA]</scope>
    <source>
        <strain evidence="26">JN3 / isolate v23.1.3 / race Av1-4-5-6-7-8</strain>
    </source>
</reference>
<dbReference type="Gene3D" id="2.30.30.40">
    <property type="entry name" value="SH3 Domains"/>
    <property type="match status" value="2"/>
</dbReference>
<evidence type="ECO:0000313" key="25">
    <source>
        <dbReference type="EMBL" id="CBX98831.1"/>
    </source>
</evidence>
<comment type="similarity">
    <text evidence="2">Belongs to the SUN family.</text>
</comment>
<dbReference type="Pfam" id="PF00130">
    <property type="entry name" value="C1_1"/>
    <property type="match status" value="1"/>
</dbReference>
<keyword evidence="12" id="KW-0326">Glycosidase</keyword>
<dbReference type="PROSITE" id="PS51741">
    <property type="entry name" value="F_BAR"/>
    <property type="match status" value="1"/>
</dbReference>
<dbReference type="InterPro" id="IPR001452">
    <property type="entry name" value="SH3_domain"/>
</dbReference>
<feature type="compositionally biased region" description="Low complexity" evidence="21">
    <location>
        <begin position="1080"/>
        <end position="1094"/>
    </location>
</feature>
<evidence type="ECO:0000256" key="16">
    <source>
        <dbReference type="ARBA" id="ARBA00061387"/>
    </source>
</evidence>
<dbReference type="PROSITE" id="PS00479">
    <property type="entry name" value="ZF_DAG_PE_1"/>
    <property type="match status" value="1"/>
</dbReference>
<feature type="region of interest" description="Disordered" evidence="21">
    <location>
        <begin position="467"/>
        <end position="502"/>
    </location>
</feature>
<keyword evidence="26" id="KW-1185">Reference proteome</keyword>
<name>E5A5D3_LEPMJ</name>
<dbReference type="SUPFAM" id="SSF50044">
    <property type="entry name" value="SH3-domain"/>
    <property type="match status" value="2"/>
</dbReference>
<accession>E5A5D3</accession>
<feature type="region of interest" description="Disordered" evidence="21">
    <location>
        <begin position="517"/>
        <end position="570"/>
    </location>
</feature>
<keyword evidence="13" id="KW-0961">Cell wall biogenesis/degradation</keyword>
<dbReference type="InterPro" id="IPR020454">
    <property type="entry name" value="DAG/PE-bd"/>
</dbReference>
<keyword evidence="7" id="KW-0732">Signal</keyword>
<evidence type="ECO:0000256" key="5">
    <source>
        <dbReference type="ARBA" id="ARBA00022525"/>
    </source>
</evidence>
<dbReference type="SUPFAM" id="SSF57889">
    <property type="entry name" value="Cysteine-rich domain"/>
    <property type="match status" value="1"/>
</dbReference>
<dbReference type="InterPro" id="IPR001060">
    <property type="entry name" value="FCH_dom"/>
</dbReference>
<comment type="subcellular location">
    <subcellularLocation>
        <location evidence="1">Secreted</location>
        <location evidence="1">Cell wall</location>
    </subcellularLocation>
</comment>
<keyword evidence="5" id="KW-0964">Secreted</keyword>
<feature type="coiled-coil region" evidence="20">
    <location>
        <begin position="322"/>
        <end position="356"/>
    </location>
</feature>
<comment type="function">
    <text evidence="15">Plays a role in endocytosis and trafficking to the vacuole. Functions with type I myosins to restore polarity of the actin cytoskeleton after NaCl stress.</text>
</comment>
<evidence type="ECO:0000256" key="21">
    <source>
        <dbReference type="SAM" id="MobiDB-lite"/>
    </source>
</evidence>
<dbReference type="EMBL" id="FP929134">
    <property type="protein sequence ID" value="CBX98831.1"/>
    <property type="molecule type" value="Genomic_DNA"/>
</dbReference>
<gene>
    <name evidence="25" type="ORF">LEMA_P080700.1</name>
</gene>
<feature type="region of interest" description="Disordered" evidence="21">
    <location>
        <begin position="1062"/>
        <end position="1146"/>
    </location>
</feature>
<dbReference type="InterPro" id="IPR035459">
    <property type="entry name" value="Bzz1_SH3_1"/>
</dbReference>
<evidence type="ECO:0000256" key="14">
    <source>
        <dbReference type="ARBA" id="ARBA00023326"/>
    </source>
</evidence>
<dbReference type="GO" id="GO:0009277">
    <property type="term" value="C:fungal-type cell wall"/>
    <property type="evidence" value="ECO:0007669"/>
    <property type="project" value="TreeGrafter"/>
</dbReference>
<evidence type="ECO:0000256" key="1">
    <source>
        <dbReference type="ARBA" id="ARBA00004191"/>
    </source>
</evidence>
<feature type="compositionally biased region" description="Polar residues" evidence="21">
    <location>
        <begin position="517"/>
        <end position="526"/>
    </location>
</feature>
<dbReference type="Gene3D" id="1.20.1270.60">
    <property type="entry name" value="Arfaptin homology (AH) domain/BAR domain"/>
    <property type="match status" value="1"/>
</dbReference>
<dbReference type="FunCoup" id="E5A5D3">
    <property type="interactions" value="321"/>
</dbReference>
<feature type="domain" description="SH3" evidence="22">
    <location>
        <begin position="571"/>
        <end position="657"/>
    </location>
</feature>
<dbReference type="InterPro" id="IPR027267">
    <property type="entry name" value="AH/BAR_dom_sf"/>
</dbReference>
<dbReference type="Pfam" id="PF00611">
    <property type="entry name" value="FCH"/>
    <property type="match status" value="1"/>
</dbReference>
<keyword evidence="11" id="KW-0119">Carbohydrate metabolism</keyword>
<dbReference type="GO" id="GO:0009986">
    <property type="term" value="C:cell surface"/>
    <property type="evidence" value="ECO:0007669"/>
    <property type="project" value="TreeGrafter"/>
</dbReference>
<dbReference type="PANTHER" id="PTHR31316">
    <property type="entry name" value="BETA-GLUCOSIDASE-LIKE PROTEIN NCA3, MITOCHONDRIAL-RELATED"/>
    <property type="match status" value="1"/>
</dbReference>
<evidence type="ECO:0000256" key="13">
    <source>
        <dbReference type="ARBA" id="ARBA00023316"/>
    </source>
</evidence>
<feature type="region of interest" description="Disordered" evidence="21">
    <location>
        <begin position="659"/>
        <end position="680"/>
    </location>
</feature>
<dbReference type="CDD" id="cd11912">
    <property type="entry name" value="SH3_Bzz1_1"/>
    <property type="match status" value="1"/>
</dbReference>
<dbReference type="Gene3D" id="3.30.60.20">
    <property type="match status" value="1"/>
</dbReference>
<dbReference type="InterPro" id="IPR002219">
    <property type="entry name" value="PKC_DAG/PE"/>
</dbReference>
<keyword evidence="10 19" id="KW-0175">Coiled coil</keyword>
<dbReference type="SUPFAM" id="SSF103657">
    <property type="entry name" value="BAR/IMD domain-like"/>
    <property type="match status" value="1"/>
</dbReference>
<evidence type="ECO:0000256" key="15">
    <source>
        <dbReference type="ARBA" id="ARBA00054085"/>
    </source>
</evidence>
<evidence type="ECO:0000256" key="18">
    <source>
        <dbReference type="PROSITE-ProRule" id="PRU00192"/>
    </source>
</evidence>
<evidence type="ECO:0000256" key="11">
    <source>
        <dbReference type="ARBA" id="ARBA00023277"/>
    </source>
</evidence>
<keyword evidence="9" id="KW-0862">Zinc</keyword>
<feature type="compositionally biased region" description="Low complexity" evidence="21">
    <location>
        <begin position="1114"/>
        <end position="1124"/>
    </location>
</feature>
<dbReference type="GO" id="GO:0016798">
    <property type="term" value="F:hydrolase activity, acting on glycosyl bonds"/>
    <property type="evidence" value="ECO:0007669"/>
    <property type="project" value="UniProtKB-KW"/>
</dbReference>
<dbReference type="CAZy" id="GH132">
    <property type="family name" value="Glycoside Hydrolase Family 132"/>
</dbReference>
<dbReference type="PROSITE" id="PS50081">
    <property type="entry name" value="ZF_DAG_PE_2"/>
    <property type="match status" value="1"/>
</dbReference>
<dbReference type="GO" id="GO:0045010">
    <property type="term" value="P:actin nucleation"/>
    <property type="evidence" value="ECO:0007669"/>
    <property type="project" value="UniProtKB-ARBA"/>
</dbReference>
<feature type="compositionally biased region" description="Low complexity" evidence="21">
    <location>
        <begin position="660"/>
        <end position="680"/>
    </location>
</feature>
<dbReference type="eggNOG" id="KOG3565">
    <property type="taxonomic scope" value="Eukaryota"/>
</dbReference>
<keyword evidence="6" id="KW-0479">Metal-binding</keyword>
<keyword evidence="14" id="KW-0624">Polysaccharide degradation</keyword>
<evidence type="ECO:0000256" key="6">
    <source>
        <dbReference type="ARBA" id="ARBA00022723"/>
    </source>
</evidence>
<dbReference type="InterPro" id="IPR051526">
    <property type="entry name" value="Beta-Glucosidase_SUN"/>
</dbReference>
<dbReference type="SMART" id="SM00109">
    <property type="entry name" value="C1"/>
    <property type="match status" value="1"/>
</dbReference>
<evidence type="ECO:0000256" key="19">
    <source>
        <dbReference type="PROSITE-ProRule" id="PRU01077"/>
    </source>
</evidence>
<comment type="similarity">
    <text evidence="16">Belongs to the BZZ1 family.</text>
</comment>
<sequence length="1445" mass="157233">MEVDIAPQFGAELKDGFKNVNAWVSGGINWLDDIQQFYRERSAIEKEYSAKLSALAKKYYEKKAKKASSLSVGETPTVTPGSLESASMTTWGVQLSTLESRASEHEQFAGALITQLADPLKTLGTRYEELRKLHADYAAKLEKERDGQYAELRKQKGKYDSVCQEVESRRKKVDGAFDHGKNKARNAFEQQQVEMRNVKNTYLISINVTNKQKQMYYHEYVPELLDSLQDLSETRVNKLNSIWSLAASIETQTLTRSTDYLKHLSAEIPRNNPLLDSMMFVRHNAGPWQEPGDFQFEPSPVWLDDNSIAVDESATIFLRNVLMKTKASLGDYRRELDKKRKEVENAKAIRQKIREGKDKRDEVDVVRAVFAIQEATHEVERQKVSAEVEVSTITSAVGDLSIGARNHNFKSQTFKIPTNCDLCGDRIWGLSAKGFDCRDCGYTCHSKCEMKVPADCVGEQTKEEKKKLKEERQKAAHTVTSTNGAAAGSHSDLPKLGRSDTVNSMNTLSSGYSATAHRSVTGTMSPTAEEAPVEKKASASTPGSRRNRIIAPPPAQYVKPDEDAGAQTPKGTEVRGRMLFAYQENGEGEITVAEGSDVVILEPDGTSPALSPMFEVLLGLKSRARSHDYLDGSGWIKVRAGSREGLVPTSYVEVLPATPPTTASTFSSNRPDSTYSASSASTSNFTAGAAAAAGKKKGPAVAPKRGAKKLKYVEALYGYTAQSDAEHSMAEGDRFVLINMDAGDGWADVEREGVVKSVPANYIQQVIFIITITPAPINWRRNEATSDYSTSSLVYEENESVLAAEFTEEGIKASDPETVIAWAHLYSFTKRDGRAGSPHLPGTILEISRPLSCFACATFLPALEATLTLRFKQFLWIHVCATGRSLNQLPSNSYLHSSERPPGALSPSYSSDYQRYISTVPHSSRGCAQNKQTDKPNDEDPRFTLQLPGPELRTRWNTAVDIRRTSAQEGAALNMKLQDIAIIAALVAGVAATPYSLRHRHAHGLIKREPRPDNVAYLPAATVTSIVYWLDDHSISEEEVRQGIANGTLIWGDDGVLSTSTSSSVVLETPAPASESQASVTQEVPQPQTVQPETSALPDPPSSLTPPATEAEQPSSDPAPSASPNSPPPTQSDGSSHNRADLVDQNGHCSSCDKEFPNNKIPCNEFPYGYGALPIAHEGLGGWSGIQDPQYSGSDGFDDITTIVKGSCSEGSCCTAGRFCSYGCPNPYLKLSFPKKQGRTGQSVGGLFCNNNGYLEMADGSLGKTLCGQSSSSMTVRVQNNLSKSVSICRTDYPGTESMTFPLTLGPGQSGFLASPDQGKYYFWQGKATSAQYYVNKQGVSESDACTWGKPMGGVGNWSPTILGTSWDDVKANEGFTSLFQNTESPNERLDYDITFTGDGVVSPCAYKRASGQYCQGSKCSDDIKGGCTAAIKRGSTVLITLSDG</sequence>
<dbReference type="InterPro" id="IPR046349">
    <property type="entry name" value="C1-like_sf"/>
</dbReference>
<evidence type="ECO:0000256" key="17">
    <source>
        <dbReference type="ARBA" id="ARBA00074946"/>
    </source>
</evidence>
<dbReference type="FunFam" id="2.30.30.40:FF:000161">
    <property type="entry name" value="Actin polymerization protein Bzz1"/>
    <property type="match status" value="1"/>
</dbReference>
<dbReference type="STRING" id="985895.E5A5D3"/>
<evidence type="ECO:0000256" key="10">
    <source>
        <dbReference type="ARBA" id="ARBA00023054"/>
    </source>
</evidence>
<evidence type="ECO:0000313" key="26">
    <source>
        <dbReference type="Proteomes" id="UP000002668"/>
    </source>
</evidence>
<evidence type="ECO:0000259" key="24">
    <source>
        <dbReference type="PROSITE" id="PS51741"/>
    </source>
</evidence>
<dbReference type="PRINTS" id="PR00008">
    <property type="entry name" value="DAGPEDOMAIN"/>
</dbReference>
<evidence type="ECO:0000259" key="22">
    <source>
        <dbReference type="PROSITE" id="PS50002"/>
    </source>
</evidence>
<dbReference type="InterPro" id="IPR031160">
    <property type="entry name" value="F_BAR_dom"/>
</dbReference>
<dbReference type="GO" id="GO:0031505">
    <property type="term" value="P:fungal-type cell wall organization"/>
    <property type="evidence" value="ECO:0007669"/>
    <property type="project" value="TreeGrafter"/>
</dbReference>
<evidence type="ECO:0000256" key="20">
    <source>
        <dbReference type="SAM" id="Coils"/>
    </source>
</evidence>
<evidence type="ECO:0000256" key="9">
    <source>
        <dbReference type="ARBA" id="ARBA00022833"/>
    </source>
</evidence>
<dbReference type="SMART" id="SM00055">
    <property type="entry name" value="FCH"/>
    <property type="match status" value="1"/>
</dbReference>
<dbReference type="Pfam" id="PF14604">
    <property type="entry name" value="SH3_9"/>
    <property type="match status" value="1"/>
</dbReference>
<evidence type="ECO:0000256" key="4">
    <source>
        <dbReference type="ARBA" id="ARBA00022512"/>
    </source>
</evidence>
<dbReference type="PROSITE" id="PS50002">
    <property type="entry name" value="SH3"/>
    <property type="match status" value="2"/>
</dbReference>
<feature type="domain" description="F-BAR" evidence="24">
    <location>
        <begin position="7"/>
        <end position="276"/>
    </location>
</feature>
<dbReference type="Pfam" id="PF03856">
    <property type="entry name" value="SUN"/>
    <property type="match status" value="1"/>
</dbReference>
<dbReference type="InParanoid" id="E5A5D3"/>
<dbReference type="Proteomes" id="UP000002668">
    <property type="component" value="Genome"/>
</dbReference>
<feature type="domain" description="SH3" evidence="22">
    <location>
        <begin position="708"/>
        <end position="768"/>
    </location>
</feature>
<evidence type="ECO:0000256" key="2">
    <source>
        <dbReference type="ARBA" id="ARBA00010579"/>
    </source>
</evidence>
<dbReference type="GO" id="GO:0046872">
    <property type="term" value="F:metal ion binding"/>
    <property type="evidence" value="ECO:0007669"/>
    <property type="project" value="UniProtKB-KW"/>
</dbReference>
<feature type="compositionally biased region" description="Basic and acidic residues" evidence="21">
    <location>
        <begin position="932"/>
        <end position="942"/>
    </location>
</feature>
<dbReference type="FunFam" id="1.20.1270.60:FF:000060">
    <property type="entry name" value="Actin polymerization protein Bzz1"/>
    <property type="match status" value="1"/>
</dbReference>
<dbReference type="GO" id="GO:0000272">
    <property type="term" value="P:polysaccharide catabolic process"/>
    <property type="evidence" value="ECO:0007669"/>
    <property type="project" value="UniProtKB-KW"/>
</dbReference>
<dbReference type="CDD" id="cd20824">
    <property type="entry name" value="C1_SpBZZ1-like"/>
    <property type="match status" value="1"/>
</dbReference>
<dbReference type="OrthoDB" id="8783038at2759"/>
<dbReference type="PANTHER" id="PTHR31316:SF0">
    <property type="entry name" value="SECRETED BETA-GLUCOSIDASE SIM1-RELATED"/>
    <property type="match status" value="1"/>
</dbReference>
<dbReference type="GO" id="GO:0030864">
    <property type="term" value="C:cortical actin cytoskeleton"/>
    <property type="evidence" value="ECO:0007669"/>
    <property type="project" value="UniProtKB-ARBA"/>
</dbReference>
<proteinExistence type="inferred from homology"/>
<evidence type="ECO:0000256" key="12">
    <source>
        <dbReference type="ARBA" id="ARBA00023295"/>
    </source>
</evidence>
<dbReference type="InterPro" id="IPR036028">
    <property type="entry name" value="SH3-like_dom_sf"/>
</dbReference>
<dbReference type="VEuPathDB" id="FungiDB:LEMA_P080700.1"/>
<keyword evidence="3 18" id="KW-0728">SH3 domain</keyword>
<organism evidence="26">
    <name type="scientific">Leptosphaeria maculans (strain JN3 / isolate v23.1.3 / race Av1-4-5-6-7-8)</name>
    <name type="common">Blackleg fungus</name>
    <name type="synonym">Phoma lingam</name>
    <dbReference type="NCBI Taxonomy" id="985895"/>
    <lineage>
        <taxon>Eukaryota</taxon>
        <taxon>Fungi</taxon>
        <taxon>Dikarya</taxon>
        <taxon>Ascomycota</taxon>
        <taxon>Pezizomycotina</taxon>
        <taxon>Dothideomycetes</taxon>
        <taxon>Pleosporomycetidae</taxon>
        <taxon>Pleosporales</taxon>
        <taxon>Pleosporineae</taxon>
        <taxon>Leptosphaeriaceae</taxon>
        <taxon>Plenodomus</taxon>
        <taxon>Plenodomus lingam/Leptosphaeria maculans species complex</taxon>
    </lineage>
</organism>
<evidence type="ECO:0000256" key="8">
    <source>
        <dbReference type="ARBA" id="ARBA00022801"/>
    </source>
</evidence>
<dbReference type="FunFam" id="3.30.60.20:FF:000040">
    <property type="entry name" value="Actin polymerization protein Bzz1"/>
    <property type="match status" value="1"/>
</dbReference>
<protein>
    <recommendedName>
        <fullName evidence="17">Protein BZZ1</fullName>
    </recommendedName>
</protein>
<keyword evidence="8" id="KW-0378">Hydrolase</keyword>
<keyword evidence="4" id="KW-0134">Cell wall</keyword>
<feature type="region of interest" description="Disordered" evidence="21">
    <location>
        <begin position="923"/>
        <end position="947"/>
    </location>
</feature>
<feature type="domain" description="Phorbol-ester/DAG-type" evidence="23">
    <location>
        <begin position="406"/>
        <end position="456"/>
    </location>
</feature>
<feature type="coiled-coil region" evidence="20">
    <location>
        <begin position="138"/>
        <end position="201"/>
    </location>
</feature>
<dbReference type="HOGENOM" id="CLU_251626_0_0_1"/>
<dbReference type="SMR" id="E5A5D3"/>